<keyword evidence="3" id="KW-0175">Coiled coil</keyword>
<feature type="region of interest" description="Disordered" evidence="4">
    <location>
        <begin position="183"/>
        <end position="386"/>
    </location>
</feature>
<feature type="compositionally biased region" description="Polar residues" evidence="4">
    <location>
        <begin position="298"/>
        <end position="308"/>
    </location>
</feature>
<evidence type="ECO:0000259" key="7">
    <source>
        <dbReference type="PROSITE" id="PS50200"/>
    </source>
</evidence>
<dbReference type="EMBL" id="KV423936">
    <property type="protein sequence ID" value="KZT59871.1"/>
    <property type="molecule type" value="Genomic_DNA"/>
</dbReference>
<feature type="compositionally biased region" description="Polar residues" evidence="4">
    <location>
        <begin position="796"/>
        <end position="806"/>
    </location>
</feature>
<feature type="compositionally biased region" description="Polar residues" evidence="4">
    <location>
        <begin position="324"/>
        <end position="341"/>
    </location>
</feature>
<dbReference type="InParanoid" id="A0A165HXE3"/>
<gene>
    <name evidence="8" type="ORF">CALCODRAFT_449515</name>
</gene>
<dbReference type="PROSITE" id="PS50105">
    <property type="entry name" value="SAM_DOMAIN"/>
    <property type="match status" value="1"/>
</dbReference>
<dbReference type="Pfam" id="PF07647">
    <property type="entry name" value="SAM_2"/>
    <property type="match status" value="1"/>
</dbReference>
<feature type="compositionally biased region" description="Basic and acidic residues" evidence="4">
    <location>
        <begin position="808"/>
        <end position="820"/>
    </location>
</feature>
<keyword evidence="9" id="KW-1185">Reference proteome</keyword>
<evidence type="ECO:0000256" key="3">
    <source>
        <dbReference type="SAM" id="Coils"/>
    </source>
</evidence>
<evidence type="ECO:0000313" key="9">
    <source>
        <dbReference type="Proteomes" id="UP000076842"/>
    </source>
</evidence>
<feature type="compositionally biased region" description="Basic and acidic residues" evidence="4">
    <location>
        <begin position="343"/>
        <end position="358"/>
    </location>
</feature>
<dbReference type="STRING" id="1353952.A0A165HXE3"/>
<dbReference type="InterPro" id="IPR001452">
    <property type="entry name" value="SH3_domain"/>
</dbReference>
<dbReference type="InterPro" id="IPR013761">
    <property type="entry name" value="SAM/pointed_sf"/>
</dbReference>
<dbReference type="InterPro" id="IPR000159">
    <property type="entry name" value="RA_dom"/>
</dbReference>
<feature type="region of interest" description="Disordered" evidence="4">
    <location>
        <begin position="408"/>
        <end position="445"/>
    </location>
</feature>
<feature type="compositionally biased region" description="Basic and acidic residues" evidence="4">
    <location>
        <begin position="434"/>
        <end position="445"/>
    </location>
</feature>
<keyword evidence="1 2" id="KW-0728">SH3 domain</keyword>
<evidence type="ECO:0000256" key="2">
    <source>
        <dbReference type="PROSITE-ProRule" id="PRU00192"/>
    </source>
</evidence>
<dbReference type="Gene3D" id="3.10.20.90">
    <property type="entry name" value="Phosphatidylinositol 3-kinase Catalytic Subunit, Chain A, domain 1"/>
    <property type="match status" value="1"/>
</dbReference>
<dbReference type="Gene3D" id="1.10.150.50">
    <property type="entry name" value="Transcription Factor, Ets-1"/>
    <property type="match status" value="1"/>
</dbReference>
<dbReference type="SMART" id="SM00326">
    <property type="entry name" value="SH3"/>
    <property type="match status" value="2"/>
</dbReference>
<feature type="compositionally biased region" description="Low complexity" evidence="4">
    <location>
        <begin position="774"/>
        <end position="787"/>
    </location>
</feature>
<feature type="domain" description="SAM" evidence="6">
    <location>
        <begin position="49"/>
        <end position="114"/>
    </location>
</feature>
<feature type="domain" description="Ras-associating" evidence="7">
    <location>
        <begin position="456"/>
        <end position="517"/>
    </location>
</feature>
<feature type="compositionally biased region" description="Basic and acidic residues" evidence="4">
    <location>
        <begin position="267"/>
        <end position="293"/>
    </location>
</feature>
<proteinExistence type="predicted"/>
<dbReference type="SMART" id="SM00454">
    <property type="entry name" value="SAM"/>
    <property type="match status" value="1"/>
</dbReference>
<accession>A0A165HXE3</accession>
<protein>
    <recommendedName>
        <fullName evidence="10">RA-domain-containing protein</fullName>
    </recommendedName>
</protein>
<evidence type="ECO:0000256" key="1">
    <source>
        <dbReference type="ARBA" id="ARBA00022443"/>
    </source>
</evidence>
<evidence type="ECO:0000313" key="8">
    <source>
        <dbReference type="EMBL" id="KZT59871.1"/>
    </source>
</evidence>
<dbReference type="SUPFAM" id="SSF47769">
    <property type="entry name" value="SAM/Pointed domain"/>
    <property type="match status" value="1"/>
</dbReference>
<dbReference type="InterPro" id="IPR001660">
    <property type="entry name" value="SAM"/>
</dbReference>
<feature type="coiled-coil region" evidence="3">
    <location>
        <begin position="147"/>
        <end position="181"/>
    </location>
</feature>
<dbReference type="PANTHER" id="PTHR46829:SF1">
    <property type="entry name" value="STERILE ALPHA MOTIF DOMAIN-CONTAINING PROTEIN 15"/>
    <property type="match status" value="1"/>
</dbReference>
<dbReference type="InterPro" id="IPR036028">
    <property type="entry name" value="SH3-like_dom_sf"/>
</dbReference>
<organism evidence="8 9">
    <name type="scientific">Calocera cornea HHB12733</name>
    <dbReference type="NCBI Taxonomy" id="1353952"/>
    <lineage>
        <taxon>Eukaryota</taxon>
        <taxon>Fungi</taxon>
        <taxon>Dikarya</taxon>
        <taxon>Basidiomycota</taxon>
        <taxon>Agaricomycotina</taxon>
        <taxon>Dacrymycetes</taxon>
        <taxon>Dacrymycetales</taxon>
        <taxon>Dacrymycetaceae</taxon>
        <taxon>Calocera</taxon>
    </lineage>
</organism>
<dbReference type="SUPFAM" id="SSF54236">
    <property type="entry name" value="Ubiquitin-like"/>
    <property type="match status" value="1"/>
</dbReference>
<dbReference type="PROSITE" id="PS50002">
    <property type="entry name" value="SH3"/>
    <property type="match status" value="2"/>
</dbReference>
<dbReference type="Pfam" id="PF00788">
    <property type="entry name" value="RA"/>
    <property type="match status" value="1"/>
</dbReference>
<evidence type="ECO:0000259" key="5">
    <source>
        <dbReference type="PROSITE" id="PS50002"/>
    </source>
</evidence>
<feature type="region of interest" description="Disordered" evidence="4">
    <location>
        <begin position="533"/>
        <end position="593"/>
    </location>
</feature>
<dbReference type="PROSITE" id="PS50200">
    <property type="entry name" value="RA"/>
    <property type="match status" value="1"/>
</dbReference>
<dbReference type="GO" id="GO:0007165">
    <property type="term" value="P:signal transduction"/>
    <property type="evidence" value="ECO:0007669"/>
    <property type="project" value="InterPro"/>
</dbReference>
<feature type="domain" description="SH3" evidence="5">
    <location>
        <begin position="699"/>
        <end position="759"/>
    </location>
</feature>
<feature type="domain" description="SH3" evidence="5">
    <location>
        <begin position="599"/>
        <end position="667"/>
    </location>
</feature>
<feature type="compositionally biased region" description="Polar residues" evidence="4">
    <location>
        <begin position="377"/>
        <end position="386"/>
    </location>
</feature>
<dbReference type="CDD" id="cd01786">
    <property type="entry name" value="RA_STE50"/>
    <property type="match status" value="1"/>
</dbReference>
<dbReference type="PANTHER" id="PTHR46829">
    <property type="entry name" value="STERILE ALPHA MOTIF DOMAIN-CONTAINING PROTEIN 15"/>
    <property type="match status" value="1"/>
</dbReference>
<feature type="compositionally biased region" description="Basic and acidic residues" evidence="4">
    <location>
        <begin position="312"/>
        <end position="323"/>
    </location>
</feature>
<dbReference type="SUPFAM" id="SSF50044">
    <property type="entry name" value="SH3-domain"/>
    <property type="match status" value="2"/>
</dbReference>
<evidence type="ECO:0000256" key="4">
    <source>
        <dbReference type="SAM" id="MobiDB-lite"/>
    </source>
</evidence>
<feature type="region of interest" description="Disordered" evidence="4">
    <location>
        <begin position="764"/>
        <end position="840"/>
    </location>
</feature>
<dbReference type="Proteomes" id="UP000076842">
    <property type="component" value="Unassembled WGS sequence"/>
</dbReference>
<dbReference type="AlphaFoldDB" id="A0A165HXE3"/>
<dbReference type="InterPro" id="IPR029071">
    <property type="entry name" value="Ubiquitin-like_domsf"/>
</dbReference>
<dbReference type="Pfam" id="PF00018">
    <property type="entry name" value="SH3_1"/>
    <property type="match status" value="1"/>
</dbReference>
<sequence length="840" mass="90646">MVPLLYKAKWRTQPPIPAHAAHAHPQDKDQHSPMSSSECASPGGFVTDWDEQMVYQWMCTLGPGFEQYEKRLRENGITGDTLVLLNQEELKEIGINSVGHRLAILKAVYQLKISQNIPIDPDHYVPPSETIVSATPAVPEPAESPMYDRLFQMIDQQNSRLATLEQENRRLQDSLDELLTLSKSGSLPASEPRPSPPGFSLSRAAADDPQQGSGGKVLTRQPSVKWAPYQGTSPGADMPDFPHLSPEAAEHDLPGRRKASASAAAARGERPSSARERQFPRGERPPSRSDPRRPATSAGPSSGLSTPVSGRPEIDRPRSRNERCPSTSGNPPSTGGLTPNTDRIPDRPSSRTERERRPSTSGAAPPTASLSPEFARSPQSASGDDSILSTLSAVSAGSGSDLSALPTSIPTASGLMPQSAVTPASSSGRSKGARRGDGMRDRAGSLHSLEDPCWKVLPAALKKYNIKDDWQQYALFISYGPAGGDRCLNYDEKPLLLFSQLKDKGKNPVFMLRHIKDIKSPIAISEEKALKRSSASKVEHGGSATNLPLPSPLPGSKGERERDRPPQLLRSKGALALDPEEIEGGHGALRSGDEIETLEEPVYTIAIYPHIAEQADEFDVKMGDSFIILQRFKGWWVAQRDLTGDGIADPASERGWVPAGCLLELTSTRSAAFAKLSWTGRTPAGDPALIPMMATSITSTQFPAFALKDYQASGKYELTLRKGDSLRVFKRYNHWAYAIKDATGERGWYPSWYVARSFSSGGVPDHVSSAGSLTPRNGTPNTTPSTGPGEGPTPLSAITPSPTTPTYMDKEPVSAIDERAPSPPTITYRAPSRALASAMV</sequence>
<feature type="region of interest" description="Disordered" evidence="4">
    <location>
        <begin position="16"/>
        <end position="42"/>
    </location>
</feature>
<evidence type="ECO:0000259" key="6">
    <source>
        <dbReference type="PROSITE" id="PS50105"/>
    </source>
</evidence>
<dbReference type="Gene3D" id="2.30.30.40">
    <property type="entry name" value="SH3 Domains"/>
    <property type="match status" value="2"/>
</dbReference>
<dbReference type="OrthoDB" id="8883818at2759"/>
<dbReference type="CDD" id="cd00174">
    <property type="entry name" value="SH3"/>
    <property type="match status" value="1"/>
</dbReference>
<reference evidence="8 9" key="1">
    <citation type="journal article" date="2016" name="Mol. Biol. Evol.">
        <title>Comparative Genomics of Early-Diverging Mushroom-Forming Fungi Provides Insights into the Origins of Lignocellulose Decay Capabilities.</title>
        <authorList>
            <person name="Nagy L.G."/>
            <person name="Riley R."/>
            <person name="Tritt A."/>
            <person name="Adam C."/>
            <person name="Daum C."/>
            <person name="Floudas D."/>
            <person name="Sun H."/>
            <person name="Yadav J.S."/>
            <person name="Pangilinan J."/>
            <person name="Larsson K.H."/>
            <person name="Matsuura K."/>
            <person name="Barry K."/>
            <person name="Labutti K."/>
            <person name="Kuo R."/>
            <person name="Ohm R.A."/>
            <person name="Bhattacharya S.S."/>
            <person name="Shirouzu T."/>
            <person name="Yoshinaga Y."/>
            <person name="Martin F.M."/>
            <person name="Grigoriev I.V."/>
            <person name="Hibbett D.S."/>
        </authorList>
    </citation>
    <scope>NUCLEOTIDE SEQUENCE [LARGE SCALE GENOMIC DNA]</scope>
    <source>
        <strain evidence="8 9">HHB12733</strain>
    </source>
</reference>
<name>A0A165HXE3_9BASI</name>
<evidence type="ECO:0008006" key="10">
    <source>
        <dbReference type="Google" id="ProtNLM"/>
    </source>
</evidence>